<proteinExistence type="predicted"/>
<evidence type="ECO:0000256" key="1">
    <source>
        <dbReference type="SAM" id="MobiDB-lite"/>
    </source>
</evidence>
<sequence>MPIAAIRERGARSRVHATGVGAPFSESTVTMASPMPSDVSADSRS</sequence>
<reference evidence="2 3" key="1">
    <citation type="journal article" date="2017" name="Int. J. Syst. Evol. Microbiol.">
        <title>Mycobacterium talmoniae sp. nov., a slowly growing mycobacterium isolated from human respiratory samples.</title>
        <authorList>
            <person name="Davidson R.M."/>
            <person name="DeGroote M.A."/>
            <person name="Marola J.L."/>
            <person name="Buss S."/>
            <person name="Jones V."/>
            <person name="McNeil M.R."/>
            <person name="Freifeld A.G."/>
            <person name="Elaine Epperson L."/>
            <person name="Hasan N.A."/>
            <person name="Jackson M."/>
            <person name="Iwen P.C."/>
            <person name="Salfinger M."/>
            <person name="Strong M."/>
        </authorList>
    </citation>
    <scope>NUCLEOTIDE SEQUENCE [LARGE SCALE GENOMIC DNA]</scope>
    <source>
        <strain evidence="2 3">ATCC BAA-2683</strain>
    </source>
</reference>
<dbReference type="AlphaFoldDB" id="A0A2S8BMA0"/>
<feature type="compositionally biased region" description="Basic and acidic residues" evidence="1">
    <location>
        <begin position="1"/>
        <end position="11"/>
    </location>
</feature>
<accession>A0A2S8BMA0</accession>
<protein>
    <submittedName>
        <fullName evidence="2">Uncharacterized protein</fullName>
    </submittedName>
</protein>
<dbReference type="EMBL" id="PPEA01000294">
    <property type="protein sequence ID" value="PQM47706.1"/>
    <property type="molecule type" value="Genomic_DNA"/>
</dbReference>
<organism evidence="2 3">
    <name type="scientific">Mycobacterium talmoniae</name>
    <dbReference type="NCBI Taxonomy" id="1858794"/>
    <lineage>
        <taxon>Bacteria</taxon>
        <taxon>Bacillati</taxon>
        <taxon>Actinomycetota</taxon>
        <taxon>Actinomycetes</taxon>
        <taxon>Mycobacteriales</taxon>
        <taxon>Mycobacteriaceae</taxon>
        <taxon>Mycobacterium</taxon>
    </lineage>
</organism>
<gene>
    <name evidence="2" type="ORF">C1Y40_02077</name>
</gene>
<evidence type="ECO:0000313" key="2">
    <source>
        <dbReference type="EMBL" id="PQM47706.1"/>
    </source>
</evidence>
<name>A0A2S8BMA0_9MYCO</name>
<comment type="caution">
    <text evidence="2">The sequence shown here is derived from an EMBL/GenBank/DDBJ whole genome shotgun (WGS) entry which is preliminary data.</text>
</comment>
<evidence type="ECO:0000313" key="3">
    <source>
        <dbReference type="Proteomes" id="UP000238296"/>
    </source>
</evidence>
<feature type="region of interest" description="Disordered" evidence="1">
    <location>
        <begin position="1"/>
        <end position="20"/>
    </location>
</feature>
<feature type="region of interest" description="Disordered" evidence="1">
    <location>
        <begin position="25"/>
        <end position="45"/>
    </location>
</feature>
<dbReference type="Proteomes" id="UP000238296">
    <property type="component" value="Unassembled WGS sequence"/>
</dbReference>